<dbReference type="SUPFAM" id="SSF50993">
    <property type="entry name" value="Peptidase/esterase 'gauge' domain"/>
    <property type="match status" value="1"/>
</dbReference>
<organism evidence="1 2">
    <name type="scientific">Dactylosporangium sucinum</name>
    <dbReference type="NCBI Taxonomy" id="1424081"/>
    <lineage>
        <taxon>Bacteria</taxon>
        <taxon>Bacillati</taxon>
        <taxon>Actinomycetota</taxon>
        <taxon>Actinomycetes</taxon>
        <taxon>Micromonosporales</taxon>
        <taxon>Micromonosporaceae</taxon>
        <taxon>Dactylosporangium</taxon>
    </lineage>
</organism>
<reference evidence="1" key="2">
    <citation type="submission" date="2020-09" db="EMBL/GenBank/DDBJ databases">
        <authorList>
            <person name="Sun Q."/>
            <person name="Ohkuma M."/>
        </authorList>
    </citation>
    <scope>NUCLEOTIDE SEQUENCE</scope>
    <source>
        <strain evidence="1">JCM 19831</strain>
    </source>
</reference>
<dbReference type="Proteomes" id="UP000642070">
    <property type="component" value="Unassembled WGS sequence"/>
</dbReference>
<dbReference type="EMBL" id="BMPI01000030">
    <property type="protein sequence ID" value="GGM48010.1"/>
    <property type="molecule type" value="Genomic_DNA"/>
</dbReference>
<reference evidence="1" key="1">
    <citation type="journal article" date="2014" name="Int. J. Syst. Evol. Microbiol.">
        <title>Complete genome sequence of Corynebacterium casei LMG S-19264T (=DSM 44701T), isolated from a smear-ripened cheese.</title>
        <authorList>
            <consortium name="US DOE Joint Genome Institute (JGI-PGF)"/>
            <person name="Walter F."/>
            <person name="Albersmeier A."/>
            <person name="Kalinowski J."/>
            <person name="Ruckert C."/>
        </authorList>
    </citation>
    <scope>NUCLEOTIDE SEQUENCE</scope>
    <source>
        <strain evidence="1">JCM 19831</strain>
    </source>
</reference>
<accession>A0A917U2C7</accession>
<name>A0A917U2C7_9ACTN</name>
<evidence type="ECO:0000313" key="1">
    <source>
        <dbReference type="EMBL" id="GGM48010.1"/>
    </source>
</evidence>
<gene>
    <name evidence="1" type="ORF">GCM10007977_057020</name>
</gene>
<keyword evidence="2" id="KW-1185">Reference proteome</keyword>
<sequence length="667" mass="69886">MRGSLTGPGWTALLTAAADGDRAATGALRRLLRRRGHLRPGATLPPGLAEQLWLVVLGPPVPDPVLWDLLRGRPTGGPWVRALAWLTGAPLDGASLDDPMVRAAAVKAAGRDDGHPVAALARDRVLDCADDAVLAELSRLAFDRPGLAAWCVANGVLPPDPPDAAALLLLAGEPDRYRALDPDGALLATAFAAAPAQRRGRLLAALAGADAGVDLGSLAAGRVGREPAHRAFVVEHLTGRGDRPAAWRMIWDLPVAEAVAAAHRLGPWRPGRDAELFAVLVAADPDRLPGAVAELSAPVRVPVRGTLDELALSPDASRLAVRYRAEPGAWEILDDVDLATGRVVHRYANRRVGGQAGRRRGMVYFGQSIVDAAAADARRTAGLRRSADGRQSILHGPAGFTGVWRLGAGFVALRTDGTLLFGGPDGVERSAGPVRRSMHHDDNGQWLAVAPDGRHLAVGVEEAVVLLDGAGAPVLTRPGTRFRGVAFAAADQLVALDRAGATPRLTRWRFEGDRLTEEAATDVPGADDLDAVDGAGLLVLADGRRASRLRDALTLEPRDLDGIGLLPGRPYPRAAAGRVAVGLAREVVVRPHPAYELATRPLGDLAPADLGTVRDELANGPAAPAARELLTVLHDCLRARFATDITLGGPVRPAGDTDIVVATGERD</sequence>
<comment type="caution">
    <text evidence="1">The sequence shown here is derived from an EMBL/GenBank/DDBJ whole genome shotgun (WGS) entry which is preliminary data.</text>
</comment>
<dbReference type="AlphaFoldDB" id="A0A917U2C7"/>
<protein>
    <submittedName>
        <fullName evidence="1">Uncharacterized protein</fullName>
    </submittedName>
</protein>
<proteinExistence type="predicted"/>
<evidence type="ECO:0000313" key="2">
    <source>
        <dbReference type="Proteomes" id="UP000642070"/>
    </source>
</evidence>
<dbReference type="RefSeq" id="WP_190253033.1">
    <property type="nucleotide sequence ID" value="NZ_BMPI01000030.1"/>
</dbReference>